<evidence type="ECO:0000313" key="3">
    <source>
        <dbReference type="Proteomes" id="UP001063166"/>
    </source>
</evidence>
<evidence type="ECO:0000256" key="1">
    <source>
        <dbReference type="SAM" id="MobiDB-lite"/>
    </source>
</evidence>
<dbReference type="OrthoDB" id="3259825at2759"/>
<organism evidence="2 3">
    <name type="scientific">Lyophyllum shimeji</name>
    <name type="common">Hon-shimeji</name>
    <name type="synonym">Tricholoma shimeji</name>
    <dbReference type="NCBI Taxonomy" id="47721"/>
    <lineage>
        <taxon>Eukaryota</taxon>
        <taxon>Fungi</taxon>
        <taxon>Dikarya</taxon>
        <taxon>Basidiomycota</taxon>
        <taxon>Agaricomycotina</taxon>
        <taxon>Agaricomycetes</taxon>
        <taxon>Agaricomycetidae</taxon>
        <taxon>Agaricales</taxon>
        <taxon>Tricholomatineae</taxon>
        <taxon>Lyophyllaceae</taxon>
        <taxon>Lyophyllum</taxon>
    </lineage>
</organism>
<feature type="region of interest" description="Disordered" evidence="1">
    <location>
        <begin position="814"/>
        <end position="905"/>
    </location>
</feature>
<feature type="compositionally biased region" description="Low complexity" evidence="1">
    <location>
        <begin position="1273"/>
        <end position="1283"/>
    </location>
</feature>
<feature type="region of interest" description="Disordered" evidence="1">
    <location>
        <begin position="654"/>
        <end position="673"/>
    </location>
</feature>
<feature type="region of interest" description="Disordered" evidence="1">
    <location>
        <begin position="1440"/>
        <end position="1465"/>
    </location>
</feature>
<feature type="region of interest" description="Disordered" evidence="1">
    <location>
        <begin position="1028"/>
        <end position="1117"/>
    </location>
</feature>
<feature type="compositionally biased region" description="Polar residues" evidence="1">
    <location>
        <begin position="567"/>
        <end position="581"/>
    </location>
</feature>
<feature type="compositionally biased region" description="Basic and acidic residues" evidence="1">
    <location>
        <begin position="352"/>
        <end position="363"/>
    </location>
</feature>
<evidence type="ECO:0000313" key="2">
    <source>
        <dbReference type="EMBL" id="GLB35396.1"/>
    </source>
</evidence>
<comment type="caution">
    <text evidence="2">The sequence shown here is derived from an EMBL/GenBank/DDBJ whole genome shotgun (WGS) entry which is preliminary data.</text>
</comment>
<dbReference type="EMBL" id="BRPK01000002">
    <property type="protein sequence ID" value="GLB35396.1"/>
    <property type="molecule type" value="Genomic_DNA"/>
</dbReference>
<feature type="compositionally biased region" description="Low complexity" evidence="1">
    <location>
        <begin position="1088"/>
        <end position="1100"/>
    </location>
</feature>
<feature type="compositionally biased region" description="Low complexity" evidence="1">
    <location>
        <begin position="656"/>
        <end position="665"/>
    </location>
</feature>
<feature type="compositionally biased region" description="Polar residues" evidence="1">
    <location>
        <begin position="119"/>
        <end position="129"/>
    </location>
</feature>
<reference evidence="2" key="1">
    <citation type="submission" date="2022-07" db="EMBL/GenBank/DDBJ databases">
        <title>The genome of Lyophyllum shimeji provides insight into the initial evolution of ectomycorrhizal fungal genome.</title>
        <authorList>
            <person name="Kobayashi Y."/>
            <person name="Shibata T."/>
            <person name="Hirakawa H."/>
            <person name="Shigenobu S."/>
            <person name="Nishiyama T."/>
            <person name="Yamada A."/>
            <person name="Hasebe M."/>
            <person name="Kawaguchi M."/>
        </authorList>
    </citation>
    <scope>NUCLEOTIDE SEQUENCE</scope>
    <source>
        <strain evidence="2">AT787</strain>
    </source>
</reference>
<accession>A0A9P3ULH7</accession>
<feature type="compositionally biased region" description="Basic and acidic residues" evidence="1">
    <location>
        <begin position="1226"/>
        <end position="1239"/>
    </location>
</feature>
<feature type="region of interest" description="Disordered" evidence="1">
    <location>
        <begin position="317"/>
        <end position="610"/>
    </location>
</feature>
<feature type="compositionally biased region" description="Low complexity" evidence="1">
    <location>
        <begin position="835"/>
        <end position="849"/>
    </location>
</feature>
<gene>
    <name evidence="2" type="ORF">LshimejAT787_0209610</name>
</gene>
<feature type="compositionally biased region" description="Polar residues" evidence="1">
    <location>
        <begin position="746"/>
        <end position="757"/>
    </location>
</feature>
<feature type="region of interest" description="Disordered" evidence="1">
    <location>
        <begin position="955"/>
        <end position="996"/>
    </location>
</feature>
<feature type="region of interest" description="Disordered" evidence="1">
    <location>
        <begin position="701"/>
        <end position="788"/>
    </location>
</feature>
<feature type="region of interest" description="Disordered" evidence="1">
    <location>
        <begin position="1266"/>
        <end position="1316"/>
    </location>
</feature>
<feature type="compositionally biased region" description="Polar residues" evidence="1">
    <location>
        <begin position="462"/>
        <end position="480"/>
    </location>
</feature>
<feature type="region of interest" description="Disordered" evidence="1">
    <location>
        <begin position="1"/>
        <end position="34"/>
    </location>
</feature>
<keyword evidence="3" id="KW-1185">Reference proteome</keyword>
<feature type="compositionally biased region" description="Polar residues" evidence="1">
    <location>
        <begin position="522"/>
        <end position="544"/>
    </location>
</feature>
<dbReference type="Proteomes" id="UP001063166">
    <property type="component" value="Unassembled WGS sequence"/>
</dbReference>
<feature type="compositionally biased region" description="Polar residues" evidence="1">
    <location>
        <begin position="1351"/>
        <end position="1363"/>
    </location>
</feature>
<feature type="compositionally biased region" description="Polar residues" evidence="1">
    <location>
        <begin position="13"/>
        <end position="27"/>
    </location>
</feature>
<proteinExistence type="predicted"/>
<feature type="region of interest" description="Disordered" evidence="1">
    <location>
        <begin position="172"/>
        <end position="228"/>
    </location>
</feature>
<feature type="region of interest" description="Disordered" evidence="1">
    <location>
        <begin position="268"/>
        <end position="305"/>
    </location>
</feature>
<feature type="compositionally biased region" description="Low complexity" evidence="1">
    <location>
        <begin position="101"/>
        <end position="112"/>
    </location>
</feature>
<feature type="compositionally biased region" description="Polar residues" evidence="1">
    <location>
        <begin position="819"/>
        <end position="834"/>
    </location>
</feature>
<feature type="compositionally biased region" description="Polar residues" evidence="1">
    <location>
        <begin position="887"/>
        <end position="905"/>
    </location>
</feature>
<name>A0A9P3ULH7_LYOSH</name>
<feature type="compositionally biased region" description="Polar residues" evidence="1">
    <location>
        <begin position="1063"/>
        <end position="1075"/>
    </location>
</feature>
<feature type="region of interest" description="Disordered" evidence="1">
    <location>
        <begin position="98"/>
        <end position="153"/>
    </location>
</feature>
<feature type="compositionally biased region" description="Acidic residues" evidence="1">
    <location>
        <begin position="268"/>
        <end position="277"/>
    </location>
</feature>
<protein>
    <submittedName>
        <fullName evidence="2">Uncharacterized protein</fullName>
    </submittedName>
</protein>
<feature type="compositionally biased region" description="Polar residues" evidence="1">
    <location>
        <begin position="377"/>
        <end position="401"/>
    </location>
</feature>
<feature type="compositionally biased region" description="Polar residues" evidence="1">
    <location>
        <begin position="176"/>
        <end position="195"/>
    </location>
</feature>
<feature type="compositionally biased region" description="Low complexity" evidence="1">
    <location>
        <begin position="1050"/>
        <end position="1062"/>
    </location>
</feature>
<feature type="compositionally biased region" description="Low complexity" evidence="1">
    <location>
        <begin position="196"/>
        <end position="215"/>
    </location>
</feature>
<feature type="region of interest" description="Disordered" evidence="1">
    <location>
        <begin position="1145"/>
        <end position="1242"/>
    </location>
</feature>
<feature type="compositionally biased region" description="Low complexity" evidence="1">
    <location>
        <begin position="130"/>
        <end position="145"/>
    </location>
</feature>
<sequence length="1523" mass="163446">MHRFRKKSETRRSGQVPSSDSEETSPQIPLPNDFRTSLILPDLSRRFSLLRSSTGEPVGLDVLRSRLADQRARGTANHISEEEEEMLFDTLRSLRARTNGSAQQSADSLSASGTEDARQSTISSVQSTHSLAPSSASITSSPSGRSTKRYSNNLFGSGRFNDYNYLRTVAKERSRTQSLTPTESSNRGNTSDSFRSTTPDSSGVSSSAQSSLKVSENTPSVRSAPLAAPAPFGDQVVSAAEYRLSKTLGPSALKRASMAIEEVIREFEEEEEADDEIVMPRSTPIPRGNAGHPPSDPARNSALSQSSIFEAVMAISSDKQVQSDPDVIDRRASPVPSRIVPGYVPGMPRPMTPREFDVEERSHSTTPRATSPMAASFTDTSIPNISSTGRLRSNSTASQSGVRPPTSPLFLQRSPNSGRFTPEDRSNSIEFENPLNSSLLAARRRPASPLASPPFQPMAVSSRPSTPSNIVWNVSQSSSGHSRDESWASDGAISSSDVHGAHDRYTSGPRPLHSPPLPDSPTEGSSFNLNALGSVSYHSSNPSSELGPRSTMTLAELGSPNRAARSVTPTQGAARSPTMSTFPDLRSSVDSKRSSKQNPPSNSIPPLVFSPLINSSRSSLESTGSSYHTWDAEEKDRSAVLFSDPDIVQPVWHELSSSSSATPGDSPDDDWNPEEVVARITGLRKSDFVAIQEKLLSARDAKEREYKQEPQERAASALRKRRPSTSQSNYSTAGREPRVASPPPQIQTSPSKVTTVSPLKMDRSPSALDTSVPSPISPQDKELSPTTRRNRDLAQALFGMEEVASGQISIPESAGQAISPDQSLKSPPTNLDAHSSSSTLSPSFASPYSAARNPSVPRIPQTPQEEAQLAREVQEKIQAATEFLKPSNGSHSPDPNATISRKRISPSQISTPRLVVASTSVVDTVPIVKAPSISSTNASGPSKIGSRFKKLRGTLRAKNALPNGDEITPYSLDPHSPSPSQTANYDPGKLKVPGAPASAVDSRFKVPVPSPPASAGPSLKGFMARFRGKQRPAADLSAEPEHRLSPQPSPQLLSQQASSLPATSGNEKSFSQPLSSPLGRKPVPVSRPQTPQAQSAPPTQEVYEDSAPVEPTESSDMTALRQLFEAANRIGIDQGELNALLARSGSTSSKADWKALTRSNSAVRPGAATPADSSRMTPSIGRPSIDDQSMRALTPDPKAPDRGSGRPSMESQAPRDKSVSRQVSRKQADHARRAREGKGGDNNVVVRKTIIFPDQNMTTDELKRFMEKSMPGRRASVTSVSSRSIHDRAPTPPPPRSPTYKRFSNGPSPPVPSLPTALGNLNVPVASAGGPIEKSNSTYDSLYDMYAGESRSPSAVPNESGPSRPQDDSSAAPEPQAAVELIHLANGETIWNIVNGLREDDDEQSVYTRRTSFASEYYPREAPLGGGGIQIFVKEHERSGSAGSASSMFKRGQGKPRPETKVYHSPAGDIGRLIQDLSRNMEAGSFNFAARPGHSASSSLSTNDMTWTLEERLDEMIDTVRAK</sequence>
<feature type="region of interest" description="Disordered" evidence="1">
    <location>
        <begin position="1348"/>
        <end position="1375"/>
    </location>
</feature>
<feature type="compositionally biased region" description="Basic and acidic residues" evidence="1">
    <location>
        <begin position="701"/>
        <end position="712"/>
    </location>
</feature>